<dbReference type="Pfam" id="PF13358">
    <property type="entry name" value="DDE_3"/>
    <property type="match status" value="1"/>
</dbReference>
<evidence type="ECO:0000313" key="2">
    <source>
        <dbReference type="EMBL" id="MBT9312177.1"/>
    </source>
</evidence>
<dbReference type="NCBIfam" id="NF033545">
    <property type="entry name" value="transpos_IS630"/>
    <property type="match status" value="1"/>
</dbReference>
<dbReference type="Proteomes" id="UP001196661">
    <property type="component" value="Unassembled WGS sequence"/>
</dbReference>
<feature type="domain" description="Tc1-like transposase DDE" evidence="1">
    <location>
        <begin position="28"/>
        <end position="178"/>
    </location>
</feature>
<dbReference type="InterPro" id="IPR036397">
    <property type="entry name" value="RNaseH_sf"/>
</dbReference>
<keyword evidence="3" id="KW-1185">Reference proteome</keyword>
<dbReference type="Gene3D" id="3.30.420.10">
    <property type="entry name" value="Ribonuclease H-like superfamily/Ribonuclease H"/>
    <property type="match status" value="1"/>
</dbReference>
<dbReference type="InterPro" id="IPR038717">
    <property type="entry name" value="Tc1-like_DDE_dom"/>
</dbReference>
<dbReference type="InterPro" id="IPR047655">
    <property type="entry name" value="Transpos_IS630-like"/>
</dbReference>
<dbReference type="EMBL" id="JADOER010000005">
    <property type="protein sequence ID" value="MBT9312177.1"/>
    <property type="molecule type" value="Genomic_DNA"/>
</dbReference>
<sequence>MGALTSVFIAKMEHLLALYARPYTPRYPVVCFDERPCFLIGEVMKPFPIKAGQAKKEHYAYAKNGSCSLLAAIEPLTGERLAQVHTRRTKREYTLFFQALAARYPNAAKIQVVQDNLNTHNASSFYEYLTPEEAFALAQRFEFHYTPKSASWLNMIEIEFSALARGCLHQRIPTQDQLEQEVLALVQERHDQRIRINWQFSLEAARDKFQKHYLKIREDKTL</sequence>
<gene>
    <name evidence="2" type="ORF">IXB28_08175</name>
</gene>
<evidence type="ECO:0000259" key="1">
    <source>
        <dbReference type="Pfam" id="PF13358"/>
    </source>
</evidence>
<organism evidence="2 3">
    <name type="scientific">Leptothoe kymatousa TAU-MAC 1615</name>
    <dbReference type="NCBI Taxonomy" id="2364775"/>
    <lineage>
        <taxon>Bacteria</taxon>
        <taxon>Bacillati</taxon>
        <taxon>Cyanobacteriota</taxon>
        <taxon>Cyanophyceae</taxon>
        <taxon>Nodosilineales</taxon>
        <taxon>Cymatolegaceae</taxon>
        <taxon>Leptothoe</taxon>
        <taxon>Leptothoe kymatousa</taxon>
    </lineage>
</organism>
<reference evidence="2 3" key="1">
    <citation type="journal article" date="2021" name="Mar. Drugs">
        <title>Genome Reduction and Secondary Metabolism of the Marine Sponge-Associated Cyanobacterium Leptothoe.</title>
        <authorList>
            <person name="Konstantinou D."/>
            <person name="Popin R.V."/>
            <person name="Fewer D.P."/>
            <person name="Sivonen K."/>
            <person name="Gkelis S."/>
        </authorList>
    </citation>
    <scope>NUCLEOTIDE SEQUENCE [LARGE SCALE GENOMIC DNA]</scope>
    <source>
        <strain evidence="2 3">TAU-MAC 1615</strain>
    </source>
</reference>
<comment type="caution">
    <text evidence="2">The sequence shown here is derived from an EMBL/GenBank/DDBJ whole genome shotgun (WGS) entry which is preliminary data.</text>
</comment>
<proteinExistence type="predicted"/>
<evidence type="ECO:0000313" key="3">
    <source>
        <dbReference type="Proteomes" id="UP001196661"/>
    </source>
</evidence>
<protein>
    <submittedName>
        <fullName evidence="2">IS630 family transposase</fullName>
    </submittedName>
</protein>
<name>A0ABS5Y2Y6_9CYAN</name>
<accession>A0ABS5Y2Y6</accession>